<name>A0A4C1VGA7_EUMVA</name>
<gene>
    <name evidence="1" type="ORF">EVAR_22797_1</name>
</gene>
<proteinExistence type="predicted"/>
<sequence>MGVEYLLVILVNRIGETVCRQRGLAENAMPNTLEIQRTGQGHVEPYSLQGSEAIITYKCTANEKSGARGGGRRGLFGFIKALYGPFTAALLIRGHRFCPSGCDVMVQFAVNLETIILPALAPGRGCPCSARFNSKFRSSSAGQLC</sequence>
<evidence type="ECO:0000313" key="1">
    <source>
        <dbReference type="EMBL" id="GBP37337.1"/>
    </source>
</evidence>
<evidence type="ECO:0000313" key="2">
    <source>
        <dbReference type="Proteomes" id="UP000299102"/>
    </source>
</evidence>
<protein>
    <submittedName>
        <fullName evidence="1">Uncharacterized protein</fullName>
    </submittedName>
</protein>
<keyword evidence="2" id="KW-1185">Reference proteome</keyword>
<comment type="caution">
    <text evidence="1">The sequence shown here is derived from an EMBL/GenBank/DDBJ whole genome shotgun (WGS) entry which is preliminary data.</text>
</comment>
<organism evidence="1 2">
    <name type="scientific">Eumeta variegata</name>
    <name type="common">Bagworm moth</name>
    <name type="synonym">Eumeta japonica</name>
    <dbReference type="NCBI Taxonomy" id="151549"/>
    <lineage>
        <taxon>Eukaryota</taxon>
        <taxon>Metazoa</taxon>
        <taxon>Ecdysozoa</taxon>
        <taxon>Arthropoda</taxon>
        <taxon>Hexapoda</taxon>
        <taxon>Insecta</taxon>
        <taxon>Pterygota</taxon>
        <taxon>Neoptera</taxon>
        <taxon>Endopterygota</taxon>
        <taxon>Lepidoptera</taxon>
        <taxon>Glossata</taxon>
        <taxon>Ditrysia</taxon>
        <taxon>Tineoidea</taxon>
        <taxon>Psychidae</taxon>
        <taxon>Oiketicinae</taxon>
        <taxon>Eumeta</taxon>
    </lineage>
</organism>
<dbReference type="AlphaFoldDB" id="A0A4C1VGA7"/>
<dbReference type="EMBL" id="BGZK01000332">
    <property type="protein sequence ID" value="GBP37337.1"/>
    <property type="molecule type" value="Genomic_DNA"/>
</dbReference>
<reference evidence="1 2" key="1">
    <citation type="journal article" date="2019" name="Commun. Biol.">
        <title>The bagworm genome reveals a unique fibroin gene that provides high tensile strength.</title>
        <authorList>
            <person name="Kono N."/>
            <person name="Nakamura H."/>
            <person name="Ohtoshi R."/>
            <person name="Tomita M."/>
            <person name="Numata K."/>
            <person name="Arakawa K."/>
        </authorList>
    </citation>
    <scope>NUCLEOTIDE SEQUENCE [LARGE SCALE GENOMIC DNA]</scope>
</reference>
<dbReference type="Proteomes" id="UP000299102">
    <property type="component" value="Unassembled WGS sequence"/>
</dbReference>
<accession>A0A4C1VGA7</accession>